<evidence type="ECO:0000313" key="1">
    <source>
        <dbReference type="EMBL" id="CAI9299165.1"/>
    </source>
</evidence>
<proteinExistence type="predicted"/>
<organism evidence="1 2">
    <name type="scientific">Lactuca saligna</name>
    <name type="common">Willowleaf lettuce</name>
    <dbReference type="NCBI Taxonomy" id="75948"/>
    <lineage>
        <taxon>Eukaryota</taxon>
        <taxon>Viridiplantae</taxon>
        <taxon>Streptophyta</taxon>
        <taxon>Embryophyta</taxon>
        <taxon>Tracheophyta</taxon>
        <taxon>Spermatophyta</taxon>
        <taxon>Magnoliopsida</taxon>
        <taxon>eudicotyledons</taxon>
        <taxon>Gunneridae</taxon>
        <taxon>Pentapetalae</taxon>
        <taxon>asterids</taxon>
        <taxon>campanulids</taxon>
        <taxon>Asterales</taxon>
        <taxon>Asteraceae</taxon>
        <taxon>Cichorioideae</taxon>
        <taxon>Cichorieae</taxon>
        <taxon>Lactucinae</taxon>
        <taxon>Lactuca</taxon>
    </lineage>
</organism>
<accession>A0AA35ZUI7</accession>
<sequence>MASAPPNTRPLLSYSFYGTLYIIQIHHRLLHPIPISKMDSGKTPPSFPSKVTHTIDQEQPQVSTAVDVQAFGAPDPNPMAADIYGQPMSYGGFVHGQQNSLNQFQGGSVSRGLDDSGGGWYSNDAQPPSVGAMRPGVISHPSGSNQIYSYGLPPSFNDFDRRETSQTGTSTGGVVPEAYEFAGMSLTGNNFRKFHPDAFNKDKYGK</sequence>
<evidence type="ECO:0000313" key="2">
    <source>
        <dbReference type="Proteomes" id="UP001177003"/>
    </source>
</evidence>
<dbReference type="Proteomes" id="UP001177003">
    <property type="component" value="Chromosome 8"/>
</dbReference>
<dbReference type="EMBL" id="OX465084">
    <property type="protein sequence ID" value="CAI9299165.1"/>
    <property type="molecule type" value="Genomic_DNA"/>
</dbReference>
<reference evidence="1" key="1">
    <citation type="submission" date="2023-04" db="EMBL/GenBank/DDBJ databases">
        <authorList>
            <person name="Vijverberg K."/>
            <person name="Xiong W."/>
            <person name="Schranz E."/>
        </authorList>
    </citation>
    <scope>NUCLEOTIDE SEQUENCE</scope>
</reference>
<name>A0AA35ZUI7_LACSI</name>
<protein>
    <submittedName>
        <fullName evidence="1">Uncharacterized protein</fullName>
    </submittedName>
</protein>
<dbReference type="AlphaFoldDB" id="A0AA35ZUI7"/>
<gene>
    <name evidence="1" type="ORF">LSALG_LOCUS37889</name>
</gene>
<keyword evidence="2" id="KW-1185">Reference proteome</keyword>